<dbReference type="EMBL" id="QJRX01000004">
    <property type="protein sequence ID" value="PYC25625.1"/>
    <property type="molecule type" value="Genomic_DNA"/>
</dbReference>
<evidence type="ECO:0000313" key="2">
    <source>
        <dbReference type="EMBL" id="PYC25625.1"/>
    </source>
</evidence>
<dbReference type="InterPro" id="IPR057271">
    <property type="entry name" value="YagK_YfjJ_C"/>
</dbReference>
<gene>
    <name evidence="2" type="ORF">DMO17_07995</name>
</gene>
<evidence type="ECO:0000259" key="1">
    <source>
        <dbReference type="Pfam" id="PF11726"/>
    </source>
</evidence>
<organism evidence="2 3">
    <name type="scientific">Aquipseudomonas alcaligenes</name>
    <name type="common">Pseudomonas alcaligenes</name>
    <dbReference type="NCBI Taxonomy" id="43263"/>
    <lineage>
        <taxon>Bacteria</taxon>
        <taxon>Pseudomonadati</taxon>
        <taxon>Pseudomonadota</taxon>
        <taxon>Gammaproteobacteria</taxon>
        <taxon>Pseudomonadales</taxon>
        <taxon>Pseudomonadaceae</taxon>
        <taxon>Aquipseudomonas</taxon>
    </lineage>
</organism>
<evidence type="ECO:0000313" key="3">
    <source>
        <dbReference type="Proteomes" id="UP000248146"/>
    </source>
</evidence>
<dbReference type="Pfam" id="PF11726">
    <property type="entry name" value="YagK_YfjJ_C"/>
    <property type="match status" value="1"/>
</dbReference>
<accession>A0A2V4KV46</accession>
<comment type="caution">
    <text evidence="2">The sequence shown here is derived from an EMBL/GenBank/DDBJ whole genome shotgun (WGS) entry which is preliminary data.</text>
</comment>
<protein>
    <recommendedName>
        <fullName evidence="1">YagK/YfjJ C-terminal domain-containing protein</fullName>
    </recommendedName>
</protein>
<feature type="domain" description="YagK/YfjJ C-terminal" evidence="1">
    <location>
        <begin position="43"/>
        <end position="215"/>
    </location>
</feature>
<sequence length="225" mass="26048">MYIQPPSSAAEWQGYPVQLTLSDLNSDYLRNIYLLLQDSLILHPRWMVVRVDLRVPSGCLLPQRAITYCIESLKSQLEHARSIKAAAGKRAYDPMLRYVWVREWNGATNPHYHLALLLNHDAYFALGDYRRLQLADSCYDQMLAGRIVKAWGVALGLDWRVAMKGVLFTPHPVSPLKVHDDRFEMQFRAVFYRLSYFAKTRSKVYGDGQRNFGMSQLSRLKTEHP</sequence>
<name>A0A2V4KV46_AQUAC</name>
<proteinExistence type="predicted"/>
<dbReference type="AlphaFoldDB" id="A0A2V4KV46"/>
<dbReference type="RefSeq" id="WP_110681983.1">
    <property type="nucleotide sequence ID" value="NZ_QJRX01000004.1"/>
</dbReference>
<dbReference type="OrthoDB" id="5701642at2"/>
<reference evidence="2 3" key="1">
    <citation type="submission" date="2018-06" db="EMBL/GenBank/DDBJ databases">
        <title>Pseudomonas diversity within urban Lake Michigan freshwaters.</title>
        <authorList>
            <person name="Batrich M."/>
            <person name="Hatzopoulos T."/>
            <person name="Putonti C."/>
        </authorList>
    </citation>
    <scope>NUCLEOTIDE SEQUENCE [LARGE SCALE GENOMIC DNA]</scope>
    <source>
        <strain evidence="2 3">MB-090714</strain>
    </source>
</reference>
<dbReference type="Proteomes" id="UP000248146">
    <property type="component" value="Unassembled WGS sequence"/>
</dbReference>